<reference evidence="8 9" key="1">
    <citation type="submission" date="2017-03" db="EMBL/GenBank/DDBJ databases">
        <title>Genomes of endolithic fungi from Antarctica.</title>
        <authorList>
            <person name="Coleine C."/>
            <person name="Masonjones S."/>
            <person name="Stajich J.E."/>
        </authorList>
    </citation>
    <scope>NUCLEOTIDE SEQUENCE [LARGE SCALE GENOMIC DNA]</scope>
    <source>
        <strain evidence="8 9">CCFEE 5187</strain>
    </source>
</reference>
<gene>
    <name evidence="8" type="ORF">B0A49_05556</name>
</gene>
<dbReference type="OrthoDB" id="287393at2759"/>
<comment type="similarity">
    <text evidence="2">Belongs to the ESF2/ABP1 family.</text>
</comment>
<dbReference type="EMBL" id="NAJN01000307">
    <property type="protein sequence ID" value="TKA75194.1"/>
    <property type="molecule type" value="Genomic_DNA"/>
</dbReference>
<protein>
    <recommendedName>
        <fullName evidence="6">18S rRNA factor 2</fullName>
    </recommendedName>
</protein>
<keyword evidence="3" id="KW-0694">RNA-binding</keyword>
<proteinExistence type="inferred from homology"/>
<feature type="compositionally biased region" description="Acidic residues" evidence="7">
    <location>
        <begin position="10"/>
        <end position="24"/>
    </location>
</feature>
<dbReference type="PANTHER" id="PTHR12311:SF7">
    <property type="entry name" value="ACTIVATOR OF BASAL TRANSCRIPTION 1"/>
    <property type="match status" value="1"/>
</dbReference>
<evidence type="ECO:0000313" key="9">
    <source>
        <dbReference type="Proteomes" id="UP000308768"/>
    </source>
</evidence>
<dbReference type="GO" id="GO:0003723">
    <property type="term" value="F:RNA binding"/>
    <property type="evidence" value="ECO:0007669"/>
    <property type="project" value="UniProtKB-KW"/>
</dbReference>
<evidence type="ECO:0000256" key="2">
    <source>
        <dbReference type="ARBA" id="ARBA00005819"/>
    </source>
</evidence>
<feature type="compositionally biased region" description="Acidic residues" evidence="7">
    <location>
        <begin position="56"/>
        <end position="67"/>
    </location>
</feature>
<comment type="caution">
    <text evidence="8">The sequence shown here is derived from an EMBL/GenBank/DDBJ whole genome shotgun (WGS) entry which is preliminary data.</text>
</comment>
<name>A0A4U0XE77_9PEZI</name>
<dbReference type="GO" id="GO:0000480">
    <property type="term" value="P:endonucleolytic cleavage in 5'-ETS of tricistronic rRNA transcript (SSU-rRNA, 5.8S rRNA, LSU-rRNA)"/>
    <property type="evidence" value="ECO:0007669"/>
    <property type="project" value="TreeGrafter"/>
</dbReference>
<dbReference type="GO" id="GO:0000447">
    <property type="term" value="P:endonucleolytic cleavage in ITS1 to separate SSU-rRNA from 5.8S rRNA and LSU-rRNA from tricistronic rRNA transcript (SSU-rRNA, 5.8S rRNA, LSU-rRNA)"/>
    <property type="evidence" value="ECO:0007669"/>
    <property type="project" value="TreeGrafter"/>
</dbReference>
<keyword evidence="4" id="KW-0539">Nucleus</keyword>
<dbReference type="InterPro" id="IPR012677">
    <property type="entry name" value="Nucleotide-bd_a/b_plait_sf"/>
</dbReference>
<dbReference type="InterPro" id="IPR034353">
    <property type="entry name" value="ABT1/ESF2_RRM"/>
</dbReference>
<feature type="region of interest" description="Disordered" evidence="7">
    <location>
        <begin position="267"/>
        <end position="287"/>
    </location>
</feature>
<evidence type="ECO:0000313" key="8">
    <source>
        <dbReference type="EMBL" id="TKA75194.1"/>
    </source>
</evidence>
<comment type="subcellular location">
    <subcellularLocation>
        <location evidence="1">Nucleus</location>
        <location evidence="1">Nucleolus</location>
    </subcellularLocation>
</comment>
<evidence type="ECO:0000256" key="6">
    <source>
        <dbReference type="ARBA" id="ARBA00032634"/>
    </source>
</evidence>
<evidence type="ECO:0000256" key="3">
    <source>
        <dbReference type="ARBA" id="ARBA00022884"/>
    </source>
</evidence>
<feature type="region of interest" description="Disordered" evidence="7">
    <location>
        <begin position="1"/>
        <end position="110"/>
    </location>
</feature>
<dbReference type="InterPro" id="IPR035979">
    <property type="entry name" value="RBD_domain_sf"/>
</dbReference>
<keyword evidence="9" id="KW-1185">Reference proteome</keyword>
<evidence type="ECO:0000256" key="1">
    <source>
        <dbReference type="ARBA" id="ARBA00004604"/>
    </source>
</evidence>
<evidence type="ECO:0000256" key="7">
    <source>
        <dbReference type="SAM" id="MobiDB-lite"/>
    </source>
</evidence>
<dbReference type="CDD" id="cd12263">
    <property type="entry name" value="RRM_ABT1_like"/>
    <property type="match status" value="1"/>
</dbReference>
<dbReference type="AlphaFoldDB" id="A0A4U0XE77"/>
<dbReference type="GO" id="GO:0034462">
    <property type="term" value="P:small-subunit processome assembly"/>
    <property type="evidence" value="ECO:0007669"/>
    <property type="project" value="TreeGrafter"/>
</dbReference>
<evidence type="ECO:0000256" key="5">
    <source>
        <dbReference type="ARBA" id="ARBA00025024"/>
    </source>
</evidence>
<comment type="function">
    <text evidence="5">Involved in the small subunit (SSU) processome assembly and function, and in the 18S rRNA synthesis. Required for the early cleavages at sites A0, A1 and A2.</text>
</comment>
<dbReference type="PANTHER" id="PTHR12311">
    <property type="entry name" value="ACTIVATOR OF BASAL TRANSCRIPTION 1"/>
    <property type="match status" value="1"/>
</dbReference>
<evidence type="ECO:0000256" key="4">
    <source>
        <dbReference type="ARBA" id="ARBA00023242"/>
    </source>
</evidence>
<dbReference type="SUPFAM" id="SSF54928">
    <property type="entry name" value="RNA-binding domain, RBD"/>
    <property type="match status" value="1"/>
</dbReference>
<dbReference type="InterPro" id="IPR039119">
    <property type="entry name" value="ABT1/Esf2"/>
</dbReference>
<dbReference type="GO" id="GO:0005730">
    <property type="term" value="C:nucleolus"/>
    <property type="evidence" value="ECO:0007669"/>
    <property type="project" value="UniProtKB-SubCell"/>
</dbReference>
<feature type="compositionally biased region" description="Polar residues" evidence="7">
    <location>
        <begin position="87"/>
        <end position="110"/>
    </location>
</feature>
<sequence length="331" mass="37445">MTTRKRNEWLEAELSDEDDQDQGYDSDAVQESRTAATGRIKRRKISPTDEEKEAVTNEGDEDEEDDGLSDRDVSETADAGVQDNDLETTTAPARKQSTTLKPLTTKQLVKSQKTARKSGVIYLSRIPPFMKPATLKSLLAPHAPHGLNRIFLTPETPAKHTARVRSGGNKKRSFTDGWVEFRSKKDAKIVAETLNGNIIGGKKGGWYHDDVWNMKYLRGFKWSHLTEQISNENAERAARLRAEISVTTRENKRFVENVERAKMLEGMESKKKARREKGAADPNFVDTEEANAGVKGFRRQFKQNEVKLKTAKDRGVIEQPDDVKRVLSRIF</sequence>
<feature type="compositionally biased region" description="Basic and acidic residues" evidence="7">
    <location>
        <begin position="46"/>
        <end position="55"/>
    </location>
</feature>
<dbReference type="Proteomes" id="UP000308768">
    <property type="component" value="Unassembled WGS sequence"/>
</dbReference>
<organism evidence="8 9">
    <name type="scientific">Cryomyces minteri</name>
    <dbReference type="NCBI Taxonomy" id="331657"/>
    <lineage>
        <taxon>Eukaryota</taxon>
        <taxon>Fungi</taxon>
        <taxon>Dikarya</taxon>
        <taxon>Ascomycota</taxon>
        <taxon>Pezizomycotina</taxon>
        <taxon>Dothideomycetes</taxon>
        <taxon>Dothideomycetes incertae sedis</taxon>
        <taxon>Cryomyces</taxon>
    </lineage>
</organism>
<dbReference type="STRING" id="331657.A0A4U0XE77"/>
<dbReference type="Gene3D" id="3.30.70.330">
    <property type="match status" value="1"/>
</dbReference>
<accession>A0A4U0XE77</accession>
<dbReference type="GO" id="GO:0000472">
    <property type="term" value="P:endonucleolytic cleavage to generate mature 5'-end of SSU-rRNA from (SSU-rRNA, 5.8S rRNA, LSU-rRNA)"/>
    <property type="evidence" value="ECO:0007669"/>
    <property type="project" value="TreeGrafter"/>
</dbReference>